<evidence type="ECO:0000313" key="2">
    <source>
        <dbReference type="EMBL" id="OIR07285.1"/>
    </source>
</evidence>
<reference evidence="2" key="1">
    <citation type="submission" date="2016-10" db="EMBL/GenBank/DDBJ databases">
        <title>Sequence of Gallionella enrichment culture.</title>
        <authorList>
            <person name="Poehlein A."/>
            <person name="Muehling M."/>
            <person name="Daniel R."/>
        </authorList>
    </citation>
    <scope>NUCLEOTIDE SEQUENCE</scope>
</reference>
<evidence type="ECO:0000256" key="1">
    <source>
        <dbReference type="SAM" id="MobiDB-lite"/>
    </source>
</evidence>
<sequence length="140" mass="14830">MLTDKIKELEVAKAKVQELESKIVAERPQELAALPGRYGFDSVNAFMKAVKEAVASAGASSRRGRKAKKAAAAPRKEKARKRARITDETKAQLKEMVLAGKSGAEIAAKLGISLPSVQNIKKALGLVKARGSESSQSAAS</sequence>
<feature type="region of interest" description="Disordered" evidence="1">
    <location>
        <begin position="57"/>
        <end position="84"/>
    </location>
</feature>
<accession>A0A1J5STC8</accession>
<comment type="caution">
    <text evidence="2">The sequence shown here is derived from an EMBL/GenBank/DDBJ whole genome shotgun (WGS) entry which is preliminary data.</text>
</comment>
<name>A0A1J5STC8_9ZZZZ</name>
<proteinExistence type="predicted"/>
<dbReference type="Gene3D" id="1.10.10.60">
    <property type="entry name" value="Homeodomain-like"/>
    <property type="match status" value="1"/>
</dbReference>
<gene>
    <name evidence="2" type="ORF">GALL_105410</name>
</gene>
<protein>
    <submittedName>
        <fullName evidence="2">Uncharacterized protein</fullName>
    </submittedName>
</protein>
<dbReference type="EMBL" id="MLJW01000038">
    <property type="protein sequence ID" value="OIR07285.1"/>
    <property type="molecule type" value="Genomic_DNA"/>
</dbReference>
<dbReference type="AlphaFoldDB" id="A0A1J5STC8"/>
<organism evidence="2">
    <name type="scientific">mine drainage metagenome</name>
    <dbReference type="NCBI Taxonomy" id="410659"/>
    <lineage>
        <taxon>unclassified sequences</taxon>
        <taxon>metagenomes</taxon>
        <taxon>ecological metagenomes</taxon>
    </lineage>
</organism>